<dbReference type="PRINTS" id="PR00421">
    <property type="entry name" value="THIOREDOXIN"/>
</dbReference>
<dbReference type="PANTHER" id="PTHR46426">
    <property type="entry name" value="PROTEIN DISULFIDE-ISOMERASE TMX3"/>
    <property type="match status" value="1"/>
</dbReference>
<comment type="function">
    <text evidence="5">Probable disulfide isomerase, which participates in the folding of proteins containing disulfide bonds. May act as a dithiol oxidase. Acts as a regulator of endoplasmic reticulum-mitochondria contact sites via its ability to regulate redox signals.</text>
</comment>
<dbReference type="AlphaFoldDB" id="A0ABD2QBQ3"/>
<comment type="caution">
    <text evidence="7">The sequence shown here is derived from an EMBL/GenBank/DDBJ whole genome shotgun (WGS) entry which is preliminary data.</text>
</comment>
<evidence type="ECO:0000259" key="6">
    <source>
        <dbReference type="PROSITE" id="PS51352"/>
    </source>
</evidence>
<accession>A0ABD2QBQ3</accession>
<dbReference type="PANTHER" id="PTHR46426:SF1">
    <property type="entry name" value="PROTEIN DISULFIDE-ISOMERASE TMX3"/>
    <property type="match status" value="1"/>
</dbReference>
<dbReference type="GO" id="GO:0005789">
    <property type="term" value="C:endoplasmic reticulum membrane"/>
    <property type="evidence" value="ECO:0007669"/>
    <property type="project" value="UniProtKB-SubCell"/>
</dbReference>
<comment type="subcellular location">
    <subcellularLocation>
        <location evidence="1">Endoplasmic reticulum membrane</location>
        <topology evidence="1">Single-pass membrane protein</topology>
    </subcellularLocation>
</comment>
<evidence type="ECO:0000256" key="5">
    <source>
        <dbReference type="ARBA" id="ARBA00045246"/>
    </source>
</evidence>
<evidence type="ECO:0000256" key="4">
    <source>
        <dbReference type="ARBA" id="ARBA00023136"/>
    </source>
</evidence>
<organism evidence="7 8">
    <name type="scientific">Cichlidogyrus casuarinus</name>
    <dbReference type="NCBI Taxonomy" id="1844966"/>
    <lineage>
        <taxon>Eukaryota</taxon>
        <taxon>Metazoa</taxon>
        <taxon>Spiralia</taxon>
        <taxon>Lophotrochozoa</taxon>
        <taxon>Platyhelminthes</taxon>
        <taxon>Monogenea</taxon>
        <taxon>Monopisthocotylea</taxon>
        <taxon>Dactylogyridea</taxon>
        <taxon>Ancyrocephalidae</taxon>
        <taxon>Cichlidogyrus</taxon>
    </lineage>
</organism>
<dbReference type="Proteomes" id="UP001626550">
    <property type="component" value="Unassembled WGS sequence"/>
</dbReference>
<dbReference type="PROSITE" id="PS00194">
    <property type="entry name" value="THIOREDOXIN_1"/>
    <property type="match status" value="1"/>
</dbReference>
<dbReference type="PROSITE" id="PS51352">
    <property type="entry name" value="THIOREDOXIN_2"/>
    <property type="match status" value="1"/>
</dbReference>
<sequence length="102" mass="11721">MDDLTKMQPMLVMFYAPWCGHCKKVGEIYEDVANELGKDGILTAALDATQYRSIADKYSIAGYPTIKFIHGDKIVEFNQERTFSEMVSFARRVNGYFYSLIF</sequence>
<dbReference type="Gene3D" id="3.40.30.10">
    <property type="entry name" value="Glutaredoxin"/>
    <property type="match status" value="1"/>
</dbReference>
<evidence type="ECO:0000256" key="1">
    <source>
        <dbReference type="ARBA" id="ARBA00004389"/>
    </source>
</evidence>
<keyword evidence="2" id="KW-0812">Transmembrane</keyword>
<gene>
    <name evidence="7" type="primary">TMX3_1</name>
    <name evidence="7" type="ORF">Ciccas_004659</name>
</gene>
<evidence type="ECO:0000256" key="2">
    <source>
        <dbReference type="ARBA" id="ARBA00022692"/>
    </source>
</evidence>
<proteinExistence type="predicted"/>
<evidence type="ECO:0000313" key="7">
    <source>
        <dbReference type="EMBL" id="KAL3316692.1"/>
    </source>
</evidence>
<keyword evidence="4" id="KW-0472">Membrane</keyword>
<dbReference type="InterPro" id="IPR013766">
    <property type="entry name" value="Thioredoxin_domain"/>
</dbReference>
<dbReference type="CDD" id="cd02961">
    <property type="entry name" value="PDI_a_family"/>
    <property type="match status" value="1"/>
</dbReference>
<dbReference type="InterPro" id="IPR036249">
    <property type="entry name" value="Thioredoxin-like_sf"/>
</dbReference>
<reference evidence="7 8" key="1">
    <citation type="submission" date="2024-11" db="EMBL/GenBank/DDBJ databases">
        <title>Adaptive evolution of stress response genes in parasites aligns with host niche diversity.</title>
        <authorList>
            <person name="Hahn C."/>
            <person name="Resl P."/>
        </authorList>
    </citation>
    <scope>NUCLEOTIDE SEQUENCE [LARGE SCALE GENOMIC DNA]</scope>
    <source>
        <strain evidence="7">EGGRZ-B1_66</strain>
        <tissue evidence="7">Body</tissue>
    </source>
</reference>
<keyword evidence="3" id="KW-1133">Transmembrane helix</keyword>
<evidence type="ECO:0000313" key="8">
    <source>
        <dbReference type="Proteomes" id="UP001626550"/>
    </source>
</evidence>
<protein>
    <submittedName>
        <fullName evidence="7">Protein disulfide-isomerase tmx3</fullName>
    </submittedName>
</protein>
<dbReference type="InterPro" id="IPR017937">
    <property type="entry name" value="Thioredoxin_CS"/>
</dbReference>
<dbReference type="EMBL" id="JBJKFK010000496">
    <property type="protein sequence ID" value="KAL3316692.1"/>
    <property type="molecule type" value="Genomic_DNA"/>
</dbReference>
<dbReference type="InterPro" id="IPR052250">
    <property type="entry name" value="PDI_TMX3"/>
</dbReference>
<keyword evidence="8" id="KW-1185">Reference proteome</keyword>
<evidence type="ECO:0000256" key="3">
    <source>
        <dbReference type="ARBA" id="ARBA00022989"/>
    </source>
</evidence>
<feature type="domain" description="Thioredoxin" evidence="6">
    <location>
        <begin position="1"/>
        <end position="95"/>
    </location>
</feature>
<dbReference type="Pfam" id="PF00085">
    <property type="entry name" value="Thioredoxin"/>
    <property type="match status" value="1"/>
</dbReference>
<name>A0ABD2QBQ3_9PLAT</name>
<dbReference type="SUPFAM" id="SSF52833">
    <property type="entry name" value="Thioredoxin-like"/>
    <property type="match status" value="1"/>
</dbReference>